<organism evidence="2 3">
    <name type="scientific">Porphyra umbilicalis</name>
    <name type="common">Purple laver</name>
    <name type="synonym">Red alga</name>
    <dbReference type="NCBI Taxonomy" id="2786"/>
    <lineage>
        <taxon>Eukaryota</taxon>
        <taxon>Rhodophyta</taxon>
        <taxon>Bangiophyceae</taxon>
        <taxon>Bangiales</taxon>
        <taxon>Bangiaceae</taxon>
        <taxon>Porphyra</taxon>
    </lineage>
</organism>
<dbReference type="Proteomes" id="UP000218209">
    <property type="component" value="Unassembled WGS sequence"/>
</dbReference>
<accession>A0A1X6PFV1</accession>
<evidence type="ECO:0000313" key="2">
    <source>
        <dbReference type="EMBL" id="OSX79616.1"/>
    </source>
</evidence>
<reference evidence="2 3" key="1">
    <citation type="submission" date="2017-03" db="EMBL/GenBank/DDBJ databases">
        <title>WGS assembly of Porphyra umbilicalis.</title>
        <authorList>
            <person name="Brawley S.H."/>
            <person name="Blouin N.A."/>
            <person name="Ficko-Blean E."/>
            <person name="Wheeler G.L."/>
            <person name="Lohr M."/>
            <person name="Goodson H.V."/>
            <person name="Jenkins J.W."/>
            <person name="Blaby-Haas C.E."/>
            <person name="Helliwell K.E."/>
            <person name="Chan C."/>
            <person name="Marriage T."/>
            <person name="Bhattacharya D."/>
            <person name="Klein A.S."/>
            <person name="Badis Y."/>
            <person name="Brodie J."/>
            <person name="Cao Y."/>
            <person name="Collen J."/>
            <person name="Dittami S.M."/>
            <person name="Gachon C.M."/>
            <person name="Green B.R."/>
            <person name="Karpowicz S."/>
            <person name="Kim J.W."/>
            <person name="Kudahl U."/>
            <person name="Lin S."/>
            <person name="Michel G."/>
            <person name="Mittag M."/>
            <person name="Olson B.J."/>
            <person name="Pangilinan J."/>
            <person name="Peng Y."/>
            <person name="Qiu H."/>
            <person name="Shu S."/>
            <person name="Singer J.T."/>
            <person name="Smith A.G."/>
            <person name="Sprecher B.N."/>
            <person name="Wagner V."/>
            <person name="Wang W."/>
            <person name="Wang Z.-Y."/>
            <person name="Yan J."/>
            <person name="Yarish C."/>
            <person name="Zoeuner-Riek S."/>
            <person name="Zhuang Y."/>
            <person name="Zou Y."/>
            <person name="Lindquist E.A."/>
            <person name="Grimwood J."/>
            <person name="Barry K."/>
            <person name="Rokhsar D.S."/>
            <person name="Schmutz J."/>
            <person name="Stiller J.W."/>
            <person name="Grossman A.R."/>
            <person name="Prochnik S.E."/>
        </authorList>
    </citation>
    <scope>NUCLEOTIDE SEQUENCE [LARGE SCALE GENOMIC DNA]</scope>
    <source>
        <strain evidence="2">4086291</strain>
    </source>
</reference>
<evidence type="ECO:0000256" key="1">
    <source>
        <dbReference type="SAM" id="MobiDB-lite"/>
    </source>
</evidence>
<evidence type="ECO:0000313" key="3">
    <source>
        <dbReference type="Proteomes" id="UP000218209"/>
    </source>
</evidence>
<feature type="region of interest" description="Disordered" evidence="1">
    <location>
        <begin position="112"/>
        <end position="162"/>
    </location>
</feature>
<dbReference type="AlphaFoldDB" id="A0A1X6PFV1"/>
<feature type="compositionally biased region" description="Low complexity" evidence="1">
    <location>
        <begin position="120"/>
        <end position="134"/>
    </location>
</feature>
<keyword evidence="3" id="KW-1185">Reference proteome</keyword>
<proteinExistence type="predicted"/>
<gene>
    <name evidence="2" type="ORF">BU14_0074s0046</name>
</gene>
<dbReference type="EMBL" id="KV918788">
    <property type="protein sequence ID" value="OSX79616.1"/>
    <property type="molecule type" value="Genomic_DNA"/>
</dbReference>
<sequence length="242" mass="26595">MSARHLSVYVSCRDDHVVFAVATAGSASAVFKTMRRAPRGGPPPGGLPLMGHRLLARRPVARHPAARPVARHPAARPVARHPAARPVARHPAALPVARHPVAHLAFSLRPPRSSVRLPHSTTTRSIPTPMTTSRASGTSMPLVRRRRCPVRPPRGGGQPPRAVCRTKAHWLSVTFKTDTLTPMSPRPGNWRSCQPDAPVFGRGERQQRRVQVGSAHHLRGTWQREETHPSRQGVALSYLRRV</sequence>
<protein>
    <submittedName>
        <fullName evidence="2">Uncharacterized protein</fullName>
    </submittedName>
</protein>
<name>A0A1X6PFV1_PORUM</name>